<evidence type="ECO:0000259" key="2">
    <source>
        <dbReference type="Pfam" id="PF01364"/>
    </source>
</evidence>
<dbReference type="Proteomes" id="UP000053091">
    <property type="component" value="Unassembled WGS sequence"/>
</dbReference>
<keyword evidence="1" id="KW-0732">Signal</keyword>
<evidence type="ECO:0000259" key="4">
    <source>
        <dbReference type="Pfam" id="PF18962"/>
    </source>
</evidence>
<evidence type="ECO:0000313" key="5">
    <source>
        <dbReference type="EMBL" id="GAP43850.1"/>
    </source>
</evidence>
<dbReference type="InterPro" id="IPR029030">
    <property type="entry name" value="Caspase-like_dom_sf"/>
</dbReference>
<dbReference type="InterPro" id="IPR038490">
    <property type="entry name" value="Gingipain_propep_sf"/>
</dbReference>
<dbReference type="InterPro" id="IPR012600">
    <property type="entry name" value="Propeptide_C25"/>
</dbReference>
<dbReference type="GO" id="GO:0046872">
    <property type="term" value="F:metal ion binding"/>
    <property type="evidence" value="ECO:0007669"/>
    <property type="project" value="UniProtKB-KW"/>
</dbReference>
<dbReference type="GO" id="GO:0004197">
    <property type="term" value="F:cysteine-type endopeptidase activity"/>
    <property type="evidence" value="ECO:0007669"/>
    <property type="project" value="InterPro"/>
</dbReference>
<feature type="domain" description="Secretion system C-terminal sorting" evidence="4">
    <location>
        <begin position="1220"/>
        <end position="1296"/>
    </location>
</feature>
<reference evidence="5" key="1">
    <citation type="journal article" date="2015" name="Genome Announc.">
        <title>Draft Genome Sequence of Bacteroidales Strain TBC1, a Novel Isolate from a Methanogenic Wastewater Treatment System.</title>
        <authorList>
            <person name="Tourlousse D.M."/>
            <person name="Matsuura N."/>
            <person name="Sun L."/>
            <person name="Toyonaga M."/>
            <person name="Kuroda K."/>
            <person name="Ohashi A."/>
            <person name="Cruz R."/>
            <person name="Yamaguchi T."/>
            <person name="Sekiguchi Y."/>
        </authorList>
    </citation>
    <scope>NUCLEOTIDE SEQUENCE [LARGE SCALE GENOMIC DNA]</scope>
    <source>
        <strain evidence="5">TBC1</strain>
    </source>
</reference>
<dbReference type="InterPro" id="IPR001769">
    <property type="entry name" value="Gingipain"/>
</dbReference>
<dbReference type="InterPro" id="IPR029031">
    <property type="entry name" value="Gingipain_N_sf"/>
</dbReference>
<keyword evidence="6" id="KW-1185">Reference proteome</keyword>
<accession>A0A0S7BSQ3</accession>
<dbReference type="InterPro" id="IPR026444">
    <property type="entry name" value="Secre_tail"/>
</dbReference>
<feature type="domain" description="Gingipain" evidence="2">
    <location>
        <begin position="242"/>
        <end position="591"/>
    </location>
</feature>
<protein>
    <submittedName>
        <fullName evidence="5">Protein containing Por secretion system C-terminal sorting domain</fullName>
    </submittedName>
</protein>
<dbReference type="Gene3D" id="3.40.50.10390">
    <property type="entry name" value="Gingipain r, domain 1"/>
    <property type="match status" value="1"/>
</dbReference>
<gene>
    <name evidence="5" type="ORF">TBC1_112008</name>
</gene>
<dbReference type="Pfam" id="PF18962">
    <property type="entry name" value="Por_Secre_tail"/>
    <property type="match status" value="1"/>
</dbReference>
<dbReference type="EMBL" id="DF968182">
    <property type="protein sequence ID" value="GAP43850.1"/>
    <property type="molecule type" value="Genomic_DNA"/>
</dbReference>
<proteinExistence type="predicted"/>
<organism evidence="5">
    <name type="scientific">Lentimicrobium saccharophilum</name>
    <dbReference type="NCBI Taxonomy" id="1678841"/>
    <lineage>
        <taxon>Bacteria</taxon>
        <taxon>Pseudomonadati</taxon>
        <taxon>Bacteroidota</taxon>
        <taxon>Bacteroidia</taxon>
        <taxon>Bacteroidales</taxon>
        <taxon>Lentimicrobiaceae</taxon>
        <taxon>Lentimicrobium</taxon>
    </lineage>
</organism>
<dbReference type="Pfam" id="PF08126">
    <property type="entry name" value="Propeptide_C25"/>
    <property type="match status" value="1"/>
</dbReference>
<evidence type="ECO:0000259" key="3">
    <source>
        <dbReference type="Pfam" id="PF08126"/>
    </source>
</evidence>
<dbReference type="SUPFAM" id="SSF52129">
    <property type="entry name" value="Caspase-like"/>
    <property type="match status" value="1"/>
</dbReference>
<evidence type="ECO:0000313" key="6">
    <source>
        <dbReference type="Proteomes" id="UP000053091"/>
    </source>
</evidence>
<dbReference type="NCBIfam" id="TIGR04183">
    <property type="entry name" value="Por_Secre_tail"/>
    <property type="match status" value="1"/>
</dbReference>
<name>A0A0S7BSQ3_9BACT</name>
<evidence type="ECO:0000256" key="1">
    <source>
        <dbReference type="ARBA" id="ARBA00022729"/>
    </source>
</evidence>
<sequence length="1299" mass="141833">MLSAGILAVILLTGQFSIAQVVLNSTRANGITLEENAFQGIRVKNTFTSFNFFDVNTDEGLFTEISASGYTFTWEEGSPKLPVMRRLIEIPAGAVPEVRVISYDVREYTLGDFGIFHPLMPTQPGVAKSHQGNIDFVIKNDVYQKDHFLKNTLAKVEVIGTMRNTRVARLEIAPVEYNPVQGTIRVYDNVEVDIRFNGADYAAATELYSKTRSPFFSGFSFLNSLPKGSSQRENLTRYPVKMVIVSDPMFQATLQPYIQWKTRKGFTMIEAYTNDPAVGTTTASIKSYLQNIYNSATPEDPAPSFVLFVGDVAQIPAYSQGGHVTDLYYCEYTNDILPEIYYGRFSATSVAQLQPQIDKTLMYEQYLFPDPSFLGESLMISGVDGSYAAIHGNGQINYGTSTYFNEAHGINSHTYLYPASGSASSAIIQNVSDGVAYGNYTAHGSSSGWADPSFEISDIPGLQNYGEYPLLVGNCCLTSTYNTNCFGEELLRAQDKGAIGYIGASNSTYWDEDFYFGVGVGPIVLNPTYESTTLGSYDRAFHDHGEAFEDWFTTQSQMFFSGNLAVTESGSSRITYYWQIYCLMGDPSLMVYFGVPEPMNVTYEPLMPLQSDAFTVNAAPYAYVAISKDGILYGSALADESGVAVVELDPISVPGNADVIVTAQNKQPYIGTVLVASPEGPYVLLQSQLVNDQNANNNQLPEYDESFGFNMELKNVGNSVAENLTVTLTTNSPYVEVKEGTETWPAIGPGEIVSLEYAFEVTTSMWLPDQHPAVFELTITDGVETWLASFTTKLNAPLLAAGDLIIDDFLQGTGNGNRRLDPGENVLISFPVTNQGHCAAPQTFAHLFTESEWLDIDLIQYEIGEIESETTRNAVYQVAVSPDIPVGTIVDFYFANASGVYSSSMVYNPKVGLIIEDFETGDFSSYPWVNTSAVPWTITSTSVNSGTYAARSGAIGHNASTTLQITMNVLSDDEISFARAVSSESGYDFLNFYIDNVEKGAWSGNESWGTVSYPVSPGQHTFKWTYSKDGSATGGSDAVFIDDINFPSSNGSGQGTELAVKAFAYPASFCGVGEANLFAFVTNASGQVQHSWSPADLLSDPGIFNPVATLSESTDFIVNIVNLLYAASDTLQIQVLDIPATPVIEQQSTQLVSSASEGNQWYNSQGLIEGAVYQIYEPLASDYYYVVVTSADGCSSEPSEEVYFSGVGVESPEAASEMTVYPVPFRNQLNISFSLTKAGQAKISLLNLLGQEIQTITEGNLNQGNHSHIFHPYGLKPGIYFLKLQANDKTTVRKVVYSE</sequence>
<feature type="domain" description="Gingipain propeptide" evidence="3">
    <location>
        <begin position="41"/>
        <end position="210"/>
    </location>
</feature>
<dbReference type="InterPro" id="IPR013783">
    <property type="entry name" value="Ig-like_fold"/>
</dbReference>
<dbReference type="Gene3D" id="2.60.40.10">
    <property type="entry name" value="Immunoglobulins"/>
    <property type="match status" value="1"/>
</dbReference>
<dbReference type="STRING" id="1678841.TBC1_112008"/>
<dbReference type="Gene3D" id="2.60.40.3800">
    <property type="match status" value="1"/>
</dbReference>
<dbReference type="GO" id="GO:0006508">
    <property type="term" value="P:proteolysis"/>
    <property type="evidence" value="ECO:0007669"/>
    <property type="project" value="InterPro"/>
</dbReference>
<dbReference type="Pfam" id="PF01364">
    <property type="entry name" value="Peptidase_C25"/>
    <property type="match status" value="1"/>
</dbReference>
<dbReference type="GO" id="GO:0005576">
    <property type="term" value="C:extracellular region"/>
    <property type="evidence" value="ECO:0007669"/>
    <property type="project" value="UniProtKB-SubCell"/>
</dbReference>
<dbReference type="Gene3D" id="3.40.50.1460">
    <property type="match status" value="1"/>
</dbReference>